<keyword evidence="2" id="KW-1185">Reference proteome</keyword>
<accession>A0A6C1E3W5</accession>
<dbReference type="OrthoDB" id="4038716at2759"/>
<reference evidence="1 2" key="1">
    <citation type="journal article" date="2019" name="BMC Genomics">
        <title>Chromosome level assembly and comparative genome analysis confirm lager-brewing yeasts originated from a single hybridization.</title>
        <authorList>
            <person name="Salazar A.N."/>
            <person name="Gorter de Vries A.R."/>
            <person name="van den Broek M."/>
            <person name="Brouwers N."/>
            <person name="de la Torre Cortes P."/>
            <person name="Kuijpers N.G.A."/>
            <person name="Daran J.G."/>
            <person name="Abeel T."/>
        </authorList>
    </citation>
    <scope>NUCLEOTIDE SEQUENCE [LARGE SCALE GENOMIC DNA]</scope>
    <source>
        <strain evidence="1 2">CBS 1483</strain>
    </source>
</reference>
<dbReference type="EMBL" id="CP049001">
    <property type="protein sequence ID" value="QID83982.1"/>
    <property type="molecule type" value="Genomic_DNA"/>
</dbReference>
<name>A0A6C1E3W5_SACPS</name>
<protein>
    <submittedName>
        <fullName evidence="1">Uncharacterized protein</fullName>
    </submittedName>
</protein>
<evidence type="ECO:0000313" key="2">
    <source>
        <dbReference type="Proteomes" id="UP000501346"/>
    </source>
</evidence>
<evidence type="ECO:0000313" key="1">
    <source>
        <dbReference type="EMBL" id="QID83982.1"/>
    </source>
</evidence>
<sequence>MNVTDGNALLFKCGKHGYMNQTFSPNEVYKCGLQEAQQVRKEKYPSYEITYQPFLVDTPASSSETFTCGSKGYTNASYTSRDFYSCGFFEGKGAETNAGARIPTASHSLIKIMIFLMLITYAIV</sequence>
<dbReference type="Proteomes" id="UP000501346">
    <property type="component" value="Chromosome SeIV-SeII"/>
</dbReference>
<dbReference type="AlphaFoldDB" id="A0A6C1E3W5"/>
<gene>
    <name evidence="1" type="ORF">GRS66_006472</name>
</gene>
<organism evidence="1 2">
    <name type="scientific">Saccharomyces pastorianus</name>
    <name type="common">Lager yeast</name>
    <name type="synonym">Saccharomyces cerevisiae x Saccharomyces eubayanus</name>
    <dbReference type="NCBI Taxonomy" id="27292"/>
    <lineage>
        <taxon>Eukaryota</taxon>
        <taxon>Fungi</taxon>
        <taxon>Dikarya</taxon>
        <taxon>Ascomycota</taxon>
        <taxon>Saccharomycotina</taxon>
        <taxon>Saccharomycetes</taxon>
        <taxon>Saccharomycetales</taxon>
        <taxon>Saccharomycetaceae</taxon>
        <taxon>Saccharomyces</taxon>
    </lineage>
</organism>
<proteinExistence type="predicted"/>